<dbReference type="EMBL" id="JALJOT010000009">
    <property type="protein sequence ID" value="KAK9907735.1"/>
    <property type="molecule type" value="Genomic_DNA"/>
</dbReference>
<proteinExistence type="predicted"/>
<gene>
    <name evidence="2" type="ORF">WJX75_008914</name>
</gene>
<organism evidence="2 3">
    <name type="scientific">Coccomyxa subellipsoidea</name>
    <dbReference type="NCBI Taxonomy" id="248742"/>
    <lineage>
        <taxon>Eukaryota</taxon>
        <taxon>Viridiplantae</taxon>
        <taxon>Chlorophyta</taxon>
        <taxon>core chlorophytes</taxon>
        <taxon>Trebouxiophyceae</taxon>
        <taxon>Trebouxiophyceae incertae sedis</taxon>
        <taxon>Coccomyxaceae</taxon>
        <taxon>Coccomyxa</taxon>
    </lineage>
</organism>
<reference evidence="2 3" key="1">
    <citation type="journal article" date="2024" name="Nat. Commun.">
        <title>Phylogenomics reveals the evolutionary origins of lichenization in chlorophyte algae.</title>
        <authorList>
            <person name="Puginier C."/>
            <person name="Libourel C."/>
            <person name="Otte J."/>
            <person name="Skaloud P."/>
            <person name="Haon M."/>
            <person name="Grisel S."/>
            <person name="Petersen M."/>
            <person name="Berrin J.G."/>
            <person name="Delaux P.M."/>
            <person name="Dal Grande F."/>
            <person name="Keller J."/>
        </authorList>
    </citation>
    <scope>NUCLEOTIDE SEQUENCE [LARGE SCALE GENOMIC DNA]</scope>
    <source>
        <strain evidence="2 3">SAG 216-7</strain>
    </source>
</reference>
<name>A0ABR2YLI1_9CHLO</name>
<accession>A0ABR2YLI1</accession>
<protein>
    <submittedName>
        <fullName evidence="2">Uncharacterized protein</fullName>
    </submittedName>
</protein>
<sequence length="107" mass="10300">MAGVGSTVGAGTTPAGAQTAGAGTSAAGVTLTTVGANPTSAGVGAGAAQAMLDAGTSSAGPTASAGIGELSRQQRWVLSSGQPADSSLQERSPRWCYRRSQQCSCAQ</sequence>
<evidence type="ECO:0000313" key="3">
    <source>
        <dbReference type="Proteomes" id="UP001491310"/>
    </source>
</evidence>
<evidence type="ECO:0000256" key="1">
    <source>
        <dbReference type="SAM" id="MobiDB-lite"/>
    </source>
</evidence>
<comment type="caution">
    <text evidence="2">The sequence shown here is derived from an EMBL/GenBank/DDBJ whole genome shotgun (WGS) entry which is preliminary data.</text>
</comment>
<dbReference type="Proteomes" id="UP001491310">
    <property type="component" value="Unassembled WGS sequence"/>
</dbReference>
<keyword evidence="3" id="KW-1185">Reference proteome</keyword>
<evidence type="ECO:0000313" key="2">
    <source>
        <dbReference type="EMBL" id="KAK9907735.1"/>
    </source>
</evidence>
<feature type="region of interest" description="Disordered" evidence="1">
    <location>
        <begin position="1"/>
        <end position="25"/>
    </location>
</feature>